<protein>
    <submittedName>
        <fullName evidence="1 2">Chromosomal replication initiation ATPase DnaA (DnaA)</fullName>
    </submittedName>
</protein>
<evidence type="ECO:0000313" key="4">
    <source>
        <dbReference type="Proteomes" id="UP001154259"/>
    </source>
</evidence>
<sequence length="271" mass="30765">MIFGKVRMQKKSQPRHLMDAPRQLALPFPYNPRFIHSEFIRATSNAGARAWLGIQHNTRSIPTWPDQRLVLWGDSGTGKTHLLQIWADKEEALFLPGSILSQNSSVYWLEKIKEQWVKALVIDDADLITNPQALLHLLNLTKELGLAVVLSGRSPPSRWDIQLPDLASRLRAITTVKIEQPEDALLRILLLRLLAERQLVVPSTMIDWLLVRLPRTASAIREAVCRLDEATLAHGGGVTRNLAIRVLEDLLSFDFIESLEETEEPLFFSDF</sequence>
<dbReference type="InterPro" id="IPR027417">
    <property type="entry name" value="P-loop_NTPase"/>
</dbReference>
<dbReference type="GO" id="GO:0003688">
    <property type="term" value="F:DNA replication origin binding"/>
    <property type="evidence" value="ECO:0007669"/>
    <property type="project" value="TreeGrafter"/>
</dbReference>
<dbReference type="EMBL" id="CAMXCS010000001">
    <property type="protein sequence ID" value="CAI3923284.1"/>
    <property type="molecule type" value="Genomic_DNA"/>
</dbReference>
<dbReference type="Gene3D" id="1.10.8.60">
    <property type="match status" value="1"/>
</dbReference>
<accession>A0A9W4X9Y4</accession>
<organism evidence="2 3">
    <name type="scientific">Commensalibacter communis</name>
    <dbReference type="NCBI Taxonomy" id="2972786"/>
    <lineage>
        <taxon>Bacteria</taxon>
        <taxon>Pseudomonadati</taxon>
        <taxon>Pseudomonadota</taxon>
        <taxon>Alphaproteobacteria</taxon>
        <taxon>Acetobacterales</taxon>
        <taxon>Acetobacteraceae</taxon>
    </lineage>
</organism>
<dbReference type="EMBL" id="CAMXCM010000003">
    <property type="protein sequence ID" value="CAI3945645.1"/>
    <property type="molecule type" value="Genomic_DNA"/>
</dbReference>
<dbReference type="PANTHER" id="PTHR30050:SF5">
    <property type="entry name" value="DNAA REGULATORY INACTIVATOR HDA"/>
    <property type="match status" value="1"/>
</dbReference>
<proteinExistence type="predicted"/>
<dbReference type="AlphaFoldDB" id="A0A9W4X9Y4"/>
<dbReference type="PANTHER" id="PTHR30050">
    <property type="entry name" value="CHROMOSOMAL REPLICATION INITIATOR PROTEIN DNAA"/>
    <property type="match status" value="1"/>
</dbReference>
<evidence type="ECO:0000313" key="1">
    <source>
        <dbReference type="EMBL" id="CAI3923284.1"/>
    </source>
</evidence>
<dbReference type="GO" id="GO:0006270">
    <property type="term" value="P:DNA replication initiation"/>
    <property type="evidence" value="ECO:0007669"/>
    <property type="project" value="TreeGrafter"/>
</dbReference>
<evidence type="ECO:0000313" key="3">
    <source>
        <dbReference type="Proteomes" id="UP001154255"/>
    </source>
</evidence>
<name>A0A9W4X9Y4_9PROT</name>
<keyword evidence="4" id="KW-1185">Reference proteome</keyword>
<dbReference type="Gene3D" id="3.40.50.300">
    <property type="entry name" value="P-loop containing nucleotide triphosphate hydrolases"/>
    <property type="match status" value="1"/>
</dbReference>
<reference evidence="2" key="1">
    <citation type="submission" date="2022-10" db="EMBL/GenBank/DDBJ databases">
        <authorList>
            <person name="Botero Cardona J."/>
        </authorList>
    </citation>
    <scope>NUCLEOTIDE SEQUENCE</scope>
    <source>
        <strain evidence="2">LMG 31819</strain>
        <strain evidence="1">R-53529</strain>
    </source>
</reference>
<comment type="caution">
    <text evidence="2">The sequence shown here is derived from an EMBL/GenBank/DDBJ whole genome shotgun (WGS) entry which is preliminary data.</text>
</comment>
<dbReference type="Proteomes" id="UP001154259">
    <property type="component" value="Unassembled WGS sequence"/>
</dbReference>
<dbReference type="SUPFAM" id="SSF52540">
    <property type="entry name" value="P-loop containing nucleoside triphosphate hydrolases"/>
    <property type="match status" value="1"/>
</dbReference>
<dbReference type="Proteomes" id="UP001154255">
    <property type="component" value="Unassembled WGS sequence"/>
</dbReference>
<gene>
    <name evidence="1" type="ORF">R53529_LOCUS73</name>
    <name evidence="2" type="ORF">R53530_LOCUS1504</name>
</gene>
<evidence type="ECO:0000313" key="2">
    <source>
        <dbReference type="EMBL" id="CAI3945645.1"/>
    </source>
</evidence>
<dbReference type="GO" id="GO:0005886">
    <property type="term" value="C:plasma membrane"/>
    <property type="evidence" value="ECO:0007669"/>
    <property type="project" value="TreeGrafter"/>
</dbReference>